<dbReference type="InterPro" id="IPR050079">
    <property type="entry name" value="DEAD_box_RNA_helicase"/>
</dbReference>
<keyword evidence="1 7" id="KW-0547">Nucleotide-binding</keyword>
<name>A0ABV7RAZ6_9NEIS</name>
<dbReference type="InterPro" id="IPR014001">
    <property type="entry name" value="Helicase_ATP-bd"/>
</dbReference>
<evidence type="ECO:0000313" key="12">
    <source>
        <dbReference type="EMBL" id="MFC3530978.1"/>
    </source>
</evidence>
<dbReference type="Pfam" id="PF00271">
    <property type="entry name" value="Helicase_C"/>
    <property type="match status" value="1"/>
</dbReference>
<proteinExistence type="inferred from homology"/>
<feature type="compositionally biased region" description="Basic residues" evidence="8">
    <location>
        <begin position="392"/>
        <end position="401"/>
    </location>
</feature>
<sequence length="418" mass="44702">MPFSAFALDPALLHALDEAGYPAATAIQQAAIPLILAGHDLLATAHTGAGKTAAYSLPLLQKWLLARGGHGKRCTLILLPTRELAQQVGATLQQLAAHLPRVKIVTAYGGVSINPQLLALRGGADFVIATPGRLLDLIDNNALQPADIDTLVLDEADRLLALGFADELQRILALLPTKRQTLLFSATFAANVQQLAAGLLQQPKRVQIDNAEVPDIAQRAIEVDARRRNALLLQLLQQQAWPQAMLFVNSKHDAAELAQWLQREGIRAAALHGELAQGRRERVLENLKNGTLQVLVATDLAARGIDVPALPAVINVALPRSPQDYTHRIGRTGRAGQSGVAISLIDADSRAHFRLIEKRLGLRLAREVLPGFEPTDQPAPRLAACDDNGGIKGKRMSKKDKLRAAAAAAAGTDKPPAG</sequence>
<dbReference type="InterPro" id="IPR000629">
    <property type="entry name" value="RNA-helicase_DEAD-box_CS"/>
</dbReference>
<reference evidence="13" key="1">
    <citation type="journal article" date="2019" name="Int. J. Syst. Evol. Microbiol.">
        <title>The Global Catalogue of Microorganisms (GCM) 10K type strain sequencing project: providing services to taxonomists for standard genome sequencing and annotation.</title>
        <authorList>
            <consortium name="The Broad Institute Genomics Platform"/>
            <consortium name="The Broad Institute Genome Sequencing Center for Infectious Disease"/>
            <person name="Wu L."/>
            <person name="Ma J."/>
        </authorList>
    </citation>
    <scope>NUCLEOTIDE SEQUENCE [LARGE SCALE GENOMIC DNA]</scope>
    <source>
        <strain evidence="13">KCTC 42742</strain>
    </source>
</reference>
<feature type="domain" description="Helicase C-terminal" evidence="10">
    <location>
        <begin position="215"/>
        <end position="376"/>
    </location>
</feature>
<dbReference type="InterPro" id="IPR011545">
    <property type="entry name" value="DEAD/DEAH_box_helicase_dom"/>
</dbReference>
<gene>
    <name evidence="12" type="ORF">ACFOLG_02155</name>
</gene>
<dbReference type="PROSITE" id="PS00039">
    <property type="entry name" value="DEAD_ATP_HELICASE"/>
    <property type="match status" value="1"/>
</dbReference>
<keyword evidence="2 7" id="KW-0378">Hydrolase</keyword>
<evidence type="ECO:0000256" key="2">
    <source>
        <dbReference type="ARBA" id="ARBA00022801"/>
    </source>
</evidence>
<dbReference type="PANTHER" id="PTHR47959:SF13">
    <property type="entry name" value="ATP-DEPENDENT RNA HELICASE RHLE"/>
    <property type="match status" value="1"/>
</dbReference>
<feature type="domain" description="Helicase ATP-binding" evidence="9">
    <location>
        <begin position="32"/>
        <end position="206"/>
    </location>
</feature>
<dbReference type="PROSITE" id="PS51195">
    <property type="entry name" value="Q_MOTIF"/>
    <property type="match status" value="1"/>
</dbReference>
<dbReference type="SMART" id="SM00487">
    <property type="entry name" value="DEXDc"/>
    <property type="match status" value="1"/>
</dbReference>
<dbReference type="InterPro" id="IPR014014">
    <property type="entry name" value="RNA_helicase_DEAD_Q_motif"/>
</dbReference>
<feature type="short sequence motif" description="Q motif" evidence="6">
    <location>
        <begin position="1"/>
        <end position="29"/>
    </location>
</feature>
<dbReference type="SMART" id="SM00490">
    <property type="entry name" value="HELICc"/>
    <property type="match status" value="1"/>
</dbReference>
<dbReference type="InterPro" id="IPR027417">
    <property type="entry name" value="P-loop_NTPase"/>
</dbReference>
<dbReference type="PANTHER" id="PTHR47959">
    <property type="entry name" value="ATP-DEPENDENT RNA HELICASE RHLE-RELATED"/>
    <property type="match status" value="1"/>
</dbReference>
<evidence type="ECO:0000256" key="7">
    <source>
        <dbReference type="RuleBase" id="RU000492"/>
    </source>
</evidence>
<evidence type="ECO:0000259" key="10">
    <source>
        <dbReference type="PROSITE" id="PS51194"/>
    </source>
</evidence>
<evidence type="ECO:0000256" key="4">
    <source>
        <dbReference type="ARBA" id="ARBA00022840"/>
    </source>
</evidence>
<dbReference type="GO" id="GO:0004386">
    <property type="term" value="F:helicase activity"/>
    <property type="evidence" value="ECO:0007669"/>
    <property type="project" value="UniProtKB-KW"/>
</dbReference>
<evidence type="ECO:0000256" key="1">
    <source>
        <dbReference type="ARBA" id="ARBA00022741"/>
    </source>
</evidence>
<dbReference type="CDD" id="cd18787">
    <property type="entry name" value="SF2_C_DEAD"/>
    <property type="match status" value="1"/>
</dbReference>
<evidence type="ECO:0000313" key="13">
    <source>
        <dbReference type="Proteomes" id="UP001595741"/>
    </source>
</evidence>
<dbReference type="InterPro" id="IPR001650">
    <property type="entry name" value="Helicase_C-like"/>
</dbReference>
<dbReference type="Gene3D" id="3.40.50.300">
    <property type="entry name" value="P-loop containing nucleotide triphosphate hydrolases"/>
    <property type="match status" value="2"/>
</dbReference>
<evidence type="ECO:0000256" key="5">
    <source>
        <dbReference type="ARBA" id="ARBA00038437"/>
    </source>
</evidence>
<evidence type="ECO:0000256" key="3">
    <source>
        <dbReference type="ARBA" id="ARBA00022806"/>
    </source>
</evidence>
<feature type="domain" description="DEAD-box RNA helicase Q" evidence="11">
    <location>
        <begin position="1"/>
        <end position="29"/>
    </location>
</feature>
<feature type="region of interest" description="Disordered" evidence="8">
    <location>
        <begin position="375"/>
        <end position="418"/>
    </location>
</feature>
<dbReference type="EMBL" id="JBHRXN010000006">
    <property type="protein sequence ID" value="MFC3530978.1"/>
    <property type="molecule type" value="Genomic_DNA"/>
</dbReference>
<keyword evidence="4 7" id="KW-0067">ATP-binding</keyword>
<protein>
    <submittedName>
        <fullName evidence="12">DEAD/DEAH box helicase</fullName>
        <ecNumber evidence="12">3.6.4.-</ecNumber>
    </submittedName>
</protein>
<accession>A0ABV7RAZ6</accession>
<dbReference type="RefSeq" id="WP_386087901.1">
    <property type="nucleotide sequence ID" value="NZ_JBHRXN010000006.1"/>
</dbReference>
<dbReference type="EC" id="3.6.4.-" evidence="12"/>
<evidence type="ECO:0000259" key="9">
    <source>
        <dbReference type="PROSITE" id="PS51192"/>
    </source>
</evidence>
<organism evidence="12 13">
    <name type="scientific">Vogesella facilis</name>
    <dbReference type="NCBI Taxonomy" id="1655232"/>
    <lineage>
        <taxon>Bacteria</taxon>
        <taxon>Pseudomonadati</taxon>
        <taxon>Pseudomonadota</taxon>
        <taxon>Betaproteobacteria</taxon>
        <taxon>Neisseriales</taxon>
        <taxon>Chromobacteriaceae</taxon>
        <taxon>Vogesella</taxon>
    </lineage>
</organism>
<dbReference type="PROSITE" id="PS51194">
    <property type="entry name" value="HELICASE_CTER"/>
    <property type="match status" value="1"/>
</dbReference>
<comment type="similarity">
    <text evidence="5 7">Belongs to the DEAD box helicase family.</text>
</comment>
<evidence type="ECO:0000256" key="8">
    <source>
        <dbReference type="SAM" id="MobiDB-lite"/>
    </source>
</evidence>
<dbReference type="SUPFAM" id="SSF52540">
    <property type="entry name" value="P-loop containing nucleoside triphosphate hydrolases"/>
    <property type="match status" value="1"/>
</dbReference>
<evidence type="ECO:0000256" key="6">
    <source>
        <dbReference type="PROSITE-ProRule" id="PRU00552"/>
    </source>
</evidence>
<dbReference type="InterPro" id="IPR044742">
    <property type="entry name" value="DEAD/DEAH_RhlB"/>
</dbReference>
<dbReference type="GO" id="GO:0016787">
    <property type="term" value="F:hydrolase activity"/>
    <property type="evidence" value="ECO:0007669"/>
    <property type="project" value="UniProtKB-KW"/>
</dbReference>
<dbReference type="Proteomes" id="UP001595741">
    <property type="component" value="Unassembled WGS sequence"/>
</dbReference>
<keyword evidence="3 7" id="KW-0347">Helicase</keyword>
<comment type="caution">
    <text evidence="12">The sequence shown here is derived from an EMBL/GenBank/DDBJ whole genome shotgun (WGS) entry which is preliminary data.</text>
</comment>
<dbReference type="PROSITE" id="PS51192">
    <property type="entry name" value="HELICASE_ATP_BIND_1"/>
    <property type="match status" value="1"/>
</dbReference>
<dbReference type="CDD" id="cd00268">
    <property type="entry name" value="DEADc"/>
    <property type="match status" value="1"/>
</dbReference>
<evidence type="ECO:0000259" key="11">
    <source>
        <dbReference type="PROSITE" id="PS51195"/>
    </source>
</evidence>
<dbReference type="Pfam" id="PF00270">
    <property type="entry name" value="DEAD"/>
    <property type="match status" value="1"/>
</dbReference>
<keyword evidence="13" id="KW-1185">Reference proteome</keyword>